<keyword evidence="2" id="KW-1185">Reference proteome</keyword>
<evidence type="ECO:0000313" key="2">
    <source>
        <dbReference type="Proteomes" id="UP001144280"/>
    </source>
</evidence>
<sequence>MVFRLVYLALVQVLGWLVLLTRGDAAKTAELLVLRHEVAVLRRQAGKPRLEWSDRAVISALTRVLPTWLRAYRLVAPGTLLGWYRRLVAWRWTYPSRPGRPPVSQEVRDLVLRLARDNPGWGVLEDSG</sequence>
<organism evidence="1 2">
    <name type="scientific">Phytohabitans aurantiacus</name>
    <dbReference type="NCBI Taxonomy" id="3016789"/>
    <lineage>
        <taxon>Bacteria</taxon>
        <taxon>Bacillati</taxon>
        <taxon>Actinomycetota</taxon>
        <taxon>Actinomycetes</taxon>
        <taxon>Micromonosporales</taxon>
        <taxon>Micromonosporaceae</taxon>
    </lineage>
</organism>
<comment type="caution">
    <text evidence="1">The sequence shown here is derived from an EMBL/GenBank/DDBJ whole genome shotgun (WGS) entry which is preliminary data.</text>
</comment>
<proteinExistence type="predicted"/>
<gene>
    <name evidence="1" type="ORF">Pa4123_81910</name>
</gene>
<dbReference type="EMBL" id="BSDI01000072">
    <property type="protein sequence ID" value="GLI02913.1"/>
    <property type="molecule type" value="Genomic_DNA"/>
</dbReference>
<evidence type="ECO:0000313" key="1">
    <source>
        <dbReference type="EMBL" id="GLI02913.1"/>
    </source>
</evidence>
<protein>
    <recommendedName>
        <fullName evidence="3">Integrase</fullName>
    </recommendedName>
</protein>
<reference evidence="1" key="1">
    <citation type="submission" date="2022-12" db="EMBL/GenBank/DDBJ databases">
        <title>New Phytohabitans aurantiacus sp. RD004123 nov., an actinomycete isolated from soil.</title>
        <authorList>
            <person name="Triningsih D.W."/>
            <person name="Harunari E."/>
            <person name="Igarashi Y."/>
        </authorList>
    </citation>
    <scope>NUCLEOTIDE SEQUENCE</scope>
    <source>
        <strain evidence="1">RD004123</strain>
    </source>
</reference>
<dbReference type="RefSeq" id="WP_281904712.1">
    <property type="nucleotide sequence ID" value="NZ_BSDI01000072.1"/>
</dbReference>
<name>A0ABQ5R9M8_9ACTN</name>
<evidence type="ECO:0008006" key="3">
    <source>
        <dbReference type="Google" id="ProtNLM"/>
    </source>
</evidence>
<dbReference type="Proteomes" id="UP001144280">
    <property type="component" value="Unassembled WGS sequence"/>
</dbReference>
<accession>A0ABQ5R9M8</accession>